<accession>A0A2W4JII0</accession>
<dbReference type="EMBL" id="QGUI01000647">
    <property type="protein sequence ID" value="PZM93527.1"/>
    <property type="molecule type" value="Genomic_DNA"/>
</dbReference>
<gene>
    <name evidence="1" type="ORF">DIU77_15160</name>
</gene>
<sequence>MLEVLRPGPCAGGLLGAAHGRHQFQCVGPCAGGFAVEIACSLGGKLQAPRTGGPAPQGRTVGAVDLAGPPHGRACCPPRVTGGKMTR</sequence>
<reference evidence="1" key="1">
    <citation type="submission" date="2018-05" db="EMBL/GenBank/DDBJ databases">
        <authorList>
            <person name="Lanie J.A."/>
            <person name="Ng W.-L."/>
            <person name="Kazmierczak K.M."/>
            <person name="Andrzejewski T.M."/>
            <person name="Davidsen T.M."/>
            <person name="Wayne K.J."/>
            <person name="Tettelin H."/>
            <person name="Glass J.I."/>
            <person name="Rusch D."/>
            <person name="Podicherti R."/>
            <person name="Tsui H.-C.T."/>
            <person name="Winkler M.E."/>
        </authorList>
    </citation>
    <scope>NUCLEOTIDE SEQUENCE</scope>
    <source>
        <strain evidence="1">ZC4RG45</strain>
    </source>
</reference>
<dbReference type="AlphaFoldDB" id="A0A2W4JII0"/>
<evidence type="ECO:0000313" key="1">
    <source>
        <dbReference type="EMBL" id="PZM93527.1"/>
    </source>
</evidence>
<proteinExistence type="predicted"/>
<organism evidence="1">
    <name type="scientific">Thermocrispum agreste</name>
    <dbReference type="NCBI Taxonomy" id="37925"/>
    <lineage>
        <taxon>Bacteria</taxon>
        <taxon>Bacillati</taxon>
        <taxon>Actinomycetota</taxon>
        <taxon>Actinomycetes</taxon>
        <taxon>Pseudonocardiales</taxon>
        <taxon>Pseudonocardiaceae</taxon>
        <taxon>Thermocrispum</taxon>
    </lineage>
</organism>
<protein>
    <submittedName>
        <fullName evidence="1">Uncharacterized protein</fullName>
    </submittedName>
</protein>
<name>A0A2W4JII0_9PSEU</name>
<comment type="caution">
    <text evidence="1">The sequence shown here is derived from an EMBL/GenBank/DDBJ whole genome shotgun (WGS) entry which is preliminary data.</text>
</comment>